<sequence>MKKLHYLVRVTQVPPDLISASQNPDDPLYSTAQTYSRLAHSDLLWKVWAVDEDDQIWLEVNFSDQNGEEAFHTLKLDAGTYQKIDYDDYIVSDFSDESEVCEGTDAFAKSMEHQPAVAWLSTYFKDRHAQIAKILNIGGCRELWMQGDIYLYLNDNDLRTNATRYKFDIYKKGHFAIELKILGGQYQRKVLNDLENDFRKLSSNAVEQDQYVVLVLDNSSPETKLYSQLSNYAHPAGNLISQSDFGAFCIRIWKVAQSVAG</sequence>
<accession>A0A066RHK8</accession>
<dbReference type="STRING" id="1654360.EA58_20290"/>
<name>A0A066RHK8_9GAMM</name>
<keyword evidence="2" id="KW-1185">Reference proteome</keyword>
<dbReference type="EMBL" id="JMIB01000043">
    <property type="protein sequence ID" value="KDM89794.1"/>
    <property type="molecule type" value="Genomic_DNA"/>
</dbReference>
<evidence type="ECO:0000313" key="2">
    <source>
        <dbReference type="Proteomes" id="UP000027192"/>
    </source>
</evidence>
<protein>
    <submittedName>
        <fullName evidence="1">Uncharacterized protein</fullName>
    </submittedName>
</protein>
<dbReference type="RefSeq" id="WP_200872207.1">
    <property type="nucleotide sequence ID" value="NZ_JAGSGC010000022.1"/>
</dbReference>
<proteinExistence type="predicted"/>
<evidence type="ECO:0000313" key="1">
    <source>
        <dbReference type="EMBL" id="KDM89794.1"/>
    </source>
</evidence>
<organism evidence="1 2">
    <name type="scientific">Photobacterium galatheae</name>
    <dbReference type="NCBI Taxonomy" id="1654360"/>
    <lineage>
        <taxon>Bacteria</taxon>
        <taxon>Pseudomonadati</taxon>
        <taxon>Pseudomonadota</taxon>
        <taxon>Gammaproteobacteria</taxon>
        <taxon>Vibrionales</taxon>
        <taxon>Vibrionaceae</taxon>
        <taxon>Photobacterium</taxon>
    </lineage>
</organism>
<dbReference type="AlphaFoldDB" id="A0A066RHK8"/>
<comment type="caution">
    <text evidence="1">The sequence shown here is derived from an EMBL/GenBank/DDBJ whole genome shotgun (WGS) entry which is preliminary data.</text>
</comment>
<dbReference type="Proteomes" id="UP000027192">
    <property type="component" value="Unassembled WGS sequence"/>
</dbReference>
<gene>
    <name evidence="1" type="ORF">EA58_20290</name>
</gene>
<reference evidence="1 2" key="1">
    <citation type="submission" date="2014-04" db="EMBL/GenBank/DDBJ databases">
        <title>Draft genome sequence of Photobacterium halotolerans S2753: a solonamide, ngercheumicin and holomycin producer.</title>
        <authorList>
            <person name="Machado H.R."/>
            <person name="Gram L."/>
        </authorList>
    </citation>
    <scope>NUCLEOTIDE SEQUENCE [LARGE SCALE GENOMIC DNA]</scope>
    <source>
        <strain evidence="1 2">S2753</strain>
    </source>
</reference>